<feature type="transmembrane region" description="Helical" evidence="7">
    <location>
        <begin position="6"/>
        <end position="25"/>
    </location>
</feature>
<keyword evidence="9" id="KW-1185">Reference proteome</keyword>
<evidence type="ECO:0000256" key="5">
    <source>
        <dbReference type="ARBA" id="ARBA00022989"/>
    </source>
</evidence>
<evidence type="ECO:0000256" key="7">
    <source>
        <dbReference type="SAM" id="Phobius"/>
    </source>
</evidence>
<feature type="transmembrane region" description="Helical" evidence="7">
    <location>
        <begin position="67"/>
        <end position="88"/>
    </location>
</feature>
<keyword evidence="5 7" id="KW-1133">Transmembrane helix</keyword>
<dbReference type="EMBL" id="QKLW01000006">
    <property type="protein sequence ID" value="PYF80512.1"/>
    <property type="molecule type" value="Genomic_DNA"/>
</dbReference>
<comment type="similarity">
    <text evidence="2">Belongs to the Rht family.</text>
</comment>
<keyword evidence="4 7" id="KW-0812">Transmembrane</keyword>
<dbReference type="Proteomes" id="UP000247551">
    <property type="component" value="Unassembled WGS sequence"/>
</dbReference>
<sequence length="205" mass="22310">MVSMEFLLTSLILVLIPGTGVIYTISTGIFLGVRASFAAALGCTLGILPSMLASIFGLAVILHTSALAFQVIKFIGVAYLLYLAWSIWKDSGEMQLENKQELKVNLLQVALKGCLINVLNPKLTIFFLAFLPQFISSSVGSVTSQMLLLGGIFMAMTFFIFILYGMLASKVRQYLIGSSKITKYLQQTFAASFALLGVKLALTDR</sequence>
<proteinExistence type="inferred from homology"/>
<dbReference type="PANTHER" id="PTHR30086:SF14">
    <property type="entry name" value="HOMOSERINE_HOMOSERINE LACTONE EFFLUX PROTEIN"/>
    <property type="match status" value="1"/>
</dbReference>
<dbReference type="Pfam" id="PF01810">
    <property type="entry name" value="LysE"/>
    <property type="match status" value="1"/>
</dbReference>
<dbReference type="GO" id="GO:0042970">
    <property type="term" value="F:homoserine transmembrane transporter activity"/>
    <property type="evidence" value="ECO:0007669"/>
    <property type="project" value="TreeGrafter"/>
</dbReference>
<name>A0A318UVG6_9GAMM</name>
<dbReference type="RefSeq" id="WP_110576433.1">
    <property type="nucleotide sequence ID" value="NZ_QKLW01000006.1"/>
</dbReference>
<comment type="caution">
    <text evidence="8">The sequence shown here is derived from an EMBL/GenBank/DDBJ whole genome shotgun (WGS) entry which is preliminary data.</text>
</comment>
<gene>
    <name evidence="8" type="ORF">DFP75_106153</name>
</gene>
<evidence type="ECO:0000313" key="8">
    <source>
        <dbReference type="EMBL" id="PYF80512.1"/>
    </source>
</evidence>
<organism evidence="8 9">
    <name type="scientific">Marinomonas alcarazii</name>
    <dbReference type="NCBI Taxonomy" id="491949"/>
    <lineage>
        <taxon>Bacteria</taxon>
        <taxon>Pseudomonadati</taxon>
        <taxon>Pseudomonadota</taxon>
        <taxon>Gammaproteobacteria</taxon>
        <taxon>Oceanospirillales</taxon>
        <taxon>Oceanospirillaceae</taxon>
        <taxon>Marinomonas</taxon>
    </lineage>
</organism>
<keyword evidence="3" id="KW-1003">Cell membrane</keyword>
<keyword evidence="6 7" id="KW-0472">Membrane</keyword>
<evidence type="ECO:0000256" key="6">
    <source>
        <dbReference type="ARBA" id="ARBA00023136"/>
    </source>
</evidence>
<dbReference type="PIRSF" id="PIRSF006324">
    <property type="entry name" value="LeuE"/>
    <property type="match status" value="1"/>
</dbReference>
<dbReference type="AlphaFoldDB" id="A0A318UVG6"/>
<evidence type="ECO:0000256" key="1">
    <source>
        <dbReference type="ARBA" id="ARBA00004651"/>
    </source>
</evidence>
<accession>A0A318UVG6</accession>
<feature type="transmembrane region" description="Helical" evidence="7">
    <location>
        <begin position="109"/>
        <end position="131"/>
    </location>
</feature>
<feature type="transmembrane region" description="Helical" evidence="7">
    <location>
        <begin position="143"/>
        <end position="164"/>
    </location>
</feature>
<dbReference type="PANTHER" id="PTHR30086">
    <property type="entry name" value="ARGININE EXPORTER PROTEIN ARGO"/>
    <property type="match status" value="1"/>
</dbReference>
<dbReference type="InterPro" id="IPR001123">
    <property type="entry name" value="LeuE-type"/>
</dbReference>
<evidence type="ECO:0000256" key="2">
    <source>
        <dbReference type="ARBA" id="ARBA00007928"/>
    </source>
</evidence>
<comment type="subcellular location">
    <subcellularLocation>
        <location evidence="1">Cell membrane</location>
        <topology evidence="1">Multi-pass membrane protein</topology>
    </subcellularLocation>
</comment>
<feature type="transmembrane region" description="Helical" evidence="7">
    <location>
        <begin position="37"/>
        <end position="61"/>
    </location>
</feature>
<protein>
    <submittedName>
        <fullName evidence="8">Threonine/homoserine/homoserine lactone efflux protein</fullName>
    </submittedName>
</protein>
<evidence type="ECO:0000256" key="3">
    <source>
        <dbReference type="ARBA" id="ARBA00022475"/>
    </source>
</evidence>
<dbReference type="GO" id="GO:0005886">
    <property type="term" value="C:plasma membrane"/>
    <property type="evidence" value="ECO:0007669"/>
    <property type="project" value="UniProtKB-SubCell"/>
</dbReference>
<evidence type="ECO:0000256" key="4">
    <source>
        <dbReference type="ARBA" id="ARBA00022692"/>
    </source>
</evidence>
<reference evidence="8 9" key="1">
    <citation type="submission" date="2018-06" db="EMBL/GenBank/DDBJ databases">
        <title>Genomic Encyclopedia of Type Strains, Phase III (KMG-III): the genomes of soil and plant-associated and newly described type strains.</title>
        <authorList>
            <person name="Whitman W."/>
        </authorList>
    </citation>
    <scope>NUCLEOTIDE SEQUENCE [LARGE SCALE GENOMIC DNA]</scope>
    <source>
        <strain evidence="8 9">CECT 7730</strain>
    </source>
</reference>
<evidence type="ECO:0000313" key="9">
    <source>
        <dbReference type="Proteomes" id="UP000247551"/>
    </source>
</evidence>